<sequence>MATQTDIPSDLTDSDKAQMFQFLDIQLNSTILYTLLHGVYTGILAVTLWNIFINKCWPIQRAAVFSVMIILYALITISFAANWSSVYSAFIKNGTSFWTVTSKLTSADQAAALEAGITASISTVLTDSESYNVYYR</sequence>
<feature type="transmembrane region" description="Helical" evidence="1">
    <location>
        <begin position="64"/>
        <end position="83"/>
    </location>
</feature>
<feature type="transmembrane region" description="Helical" evidence="1">
    <location>
        <begin position="31"/>
        <end position="52"/>
    </location>
</feature>
<keyword evidence="1" id="KW-0472">Membrane</keyword>
<evidence type="ECO:0000313" key="3">
    <source>
        <dbReference type="Proteomes" id="UP001175227"/>
    </source>
</evidence>
<comment type="caution">
    <text evidence="2">The sequence shown here is derived from an EMBL/GenBank/DDBJ whole genome shotgun (WGS) entry which is preliminary data.</text>
</comment>
<organism evidence="2 3">
    <name type="scientific">Armillaria novae-zelandiae</name>
    <dbReference type="NCBI Taxonomy" id="153914"/>
    <lineage>
        <taxon>Eukaryota</taxon>
        <taxon>Fungi</taxon>
        <taxon>Dikarya</taxon>
        <taxon>Basidiomycota</taxon>
        <taxon>Agaricomycotina</taxon>
        <taxon>Agaricomycetes</taxon>
        <taxon>Agaricomycetidae</taxon>
        <taxon>Agaricales</taxon>
        <taxon>Marasmiineae</taxon>
        <taxon>Physalacriaceae</taxon>
        <taxon>Armillaria</taxon>
    </lineage>
</organism>
<dbReference type="Proteomes" id="UP001175227">
    <property type="component" value="Unassembled WGS sequence"/>
</dbReference>
<dbReference type="EMBL" id="JAUEPR010000126">
    <property type="protein sequence ID" value="KAK0462696.1"/>
    <property type="molecule type" value="Genomic_DNA"/>
</dbReference>
<evidence type="ECO:0000256" key="1">
    <source>
        <dbReference type="SAM" id="Phobius"/>
    </source>
</evidence>
<accession>A0AA39NBS4</accession>
<evidence type="ECO:0000313" key="2">
    <source>
        <dbReference type="EMBL" id="KAK0462696.1"/>
    </source>
</evidence>
<protein>
    <submittedName>
        <fullName evidence="2">Uncharacterized protein</fullName>
    </submittedName>
</protein>
<gene>
    <name evidence="2" type="ORF">IW261DRAFT_1627300</name>
</gene>
<keyword evidence="1" id="KW-0812">Transmembrane</keyword>
<dbReference type="AlphaFoldDB" id="A0AA39NBS4"/>
<name>A0AA39NBS4_9AGAR</name>
<keyword evidence="1" id="KW-1133">Transmembrane helix</keyword>
<proteinExistence type="predicted"/>
<keyword evidence="3" id="KW-1185">Reference proteome</keyword>
<reference evidence="2" key="1">
    <citation type="submission" date="2023-06" db="EMBL/GenBank/DDBJ databases">
        <authorList>
            <consortium name="Lawrence Berkeley National Laboratory"/>
            <person name="Ahrendt S."/>
            <person name="Sahu N."/>
            <person name="Indic B."/>
            <person name="Wong-Bajracharya J."/>
            <person name="Merenyi Z."/>
            <person name="Ke H.-M."/>
            <person name="Monk M."/>
            <person name="Kocsube S."/>
            <person name="Drula E."/>
            <person name="Lipzen A."/>
            <person name="Balint B."/>
            <person name="Henrissat B."/>
            <person name="Andreopoulos B."/>
            <person name="Martin F.M."/>
            <person name="Harder C.B."/>
            <person name="Rigling D."/>
            <person name="Ford K.L."/>
            <person name="Foster G.D."/>
            <person name="Pangilinan J."/>
            <person name="Papanicolaou A."/>
            <person name="Barry K."/>
            <person name="LaButti K."/>
            <person name="Viragh M."/>
            <person name="Koriabine M."/>
            <person name="Yan M."/>
            <person name="Riley R."/>
            <person name="Champramary S."/>
            <person name="Plett K.L."/>
            <person name="Tsai I.J."/>
            <person name="Slot J."/>
            <person name="Sipos G."/>
            <person name="Plett J."/>
            <person name="Nagy L.G."/>
            <person name="Grigoriev I.V."/>
        </authorList>
    </citation>
    <scope>NUCLEOTIDE SEQUENCE</scope>
    <source>
        <strain evidence="2">ICMP 16352</strain>
    </source>
</reference>